<dbReference type="OrthoDB" id="9124519at2"/>
<gene>
    <name evidence="1" type="ORF">SAMN05661099_3085</name>
</gene>
<accession>A0A1T5ENI8</accession>
<dbReference type="CDD" id="cd00130">
    <property type="entry name" value="PAS"/>
    <property type="match status" value="1"/>
</dbReference>
<evidence type="ECO:0000313" key="1">
    <source>
        <dbReference type="EMBL" id="SKB85543.1"/>
    </source>
</evidence>
<dbReference type="EMBL" id="FUYR01000004">
    <property type="protein sequence ID" value="SKB85543.1"/>
    <property type="molecule type" value="Genomic_DNA"/>
</dbReference>
<evidence type="ECO:0000313" key="2">
    <source>
        <dbReference type="Proteomes" id="UP000189981"/>
    </source>
</evidence>
<dbReference type="InterPro" id="IPR000014">
    <property type="entry name" value="PAS"/>
</dbReference>
<protein>
    <recommendedName>
        <fullName evidence="3">PAS fold-containing protein</fullName>
    </recommendedName>
</protein>
<dbReference type="STRING" id="572036.SAMN05661099_3085"/>
<proteinExistence type="predicted"/>
<dbReference type="Gene3D" id="3.30.450.20">
    <property type="entry name" value="PAS domain"/>
    <property type="match status" value="1"/>
</dbReference>
<dbReference type="Proteomes" id="UP000189981">
    <property type="component" value="Unassembled WGS sequence"/>
</dbReference>
<reference evidence="2" key="1">
    <citation type="submission" date="2017-02" db="EMBL/GenBank/DDBJ databases">
        <authorList>
            <person name="Varghese N."/>
            <person name="Submissions S."/>
        </authorList>
    </citation>
    <scope>NUCLEOTIDE SEQUENCE [LARGE SCALE GENOMIC DNA]</scope>
    <source>
        <strain evidence="2">DSM 22385</strain>
    </source>
</reference>
<dbReference type="SUPFAM" id="SSF55785">
    <property type="entry name" value="PYP-like sensor domain (PAS domain)"/>
    <property type="match status" value="1"/>
</dbReference>
<dbReference type="RefSeq" id="WP_079703603.1">
    <property type="nucleotide sequence ID" value="NZ_FUYR01000004.1"/>
</dbReference>
<evidence type="ECO:0008006" key="3">
    <source>
        <dbReference type="Google" id="ProtNLM"/>
    </source>
</evidence>
<sequence>MDTSINAINTFLNDSQYFYTIAVDLNSVYSYVSPNYDRNFSFGRGTLLGQSFSVTLHPEDIEVCAAAGYRCLQHPEELVPVTLRKHDGQGGFVTTRWEMQATLGPDGSPSGVYCIGTNISELVITKDKLGHAETQLEEIGFIQSHVVRKPLANILGLATLLQTTEPNPELLDLLFTSAKELDQVVIEISEKTN</sequence>
<keyword evidence="2" id="KW-1185">Reference proteome</keyword>
<organism evidence="1 2">
    <name type="scientific">Daejeonella lutea</name>
    <dbReference type="NCBI Taxonomy" id="572036"/>
    <lineage>
        <taxon>Bacteria</taxon>
        <taxon>Pseudomonadati</taxon>
        <taxon>Bacteroidota</taxon>
        <taxon>Sphingobacteriia</taxon>
        <taxon>Sphingobacteriales</taxon>
        <taxon>Sphingobacteriaceae</taxon>
        <taxon>Daejeonella</taxon>
    </lineage>
</organism>
<name>A0A1T5ENI8_9SPHI</name>
<dbReference type="InterPro" id="IPR035965">
    <property type="entry name" value="PAS-like_dom_sf"/>
</dbReference>
<dbReference type="AlphaFoldDB" id="A0A1T5ENI8"/>